<protein>
    <submittedName>
        <fullName evidence="1">Uncharacterized protein</fullName>
    </submittedName>
</protein>
<name>A0AAE0QYL9_9TELE</name>
<dbReference type="InterPro" id="IPR043128">
    <property type="entry name" value="Rev_trsase/Diguanyl_cyclase"/>
</dbReference>
<gene>
    <name evidence="1" type="ORF">QTP70_016942</name>
</gene>
<dbReference type="EMBL" id="JAUCMX010000009">
    <property type="protein sequence ID" value="KAK3535522.1"/>
    <property type="molecule type" value="Genomic_DNA"/>
</dbReference>
<dbReference type="Gene3D" id="3.30.70.270">
    <property type="match status" value="1"/>
</dbReference>
<dbReference type="InterPro" id="IPR043502">
    <property type="entry name" value="DNA/RNA_pol_sf"/>
</dbReference>
<proteinExistence type="predicted"/>
<dbReference type="Proteomes" id="UP001274896">
    <property type="component" value="Unassembled WGS sequence"/>
</dbReference>
<reference evidence="1" key="1">
    <citation type="submission" date="2023-06" db="EMBL/GenBank/DDBJ databases">
        <title>Male Hemibagrus guttatus genome.</title>
        <authorList>
            <person name="Bian C."/>
        </authorList>
    </citation>
    <scope>NUCLEOTIDE SEQUENCE</scope>
    <source>
        <strain evidence="1">Male_cb2023</strain>
        <tissue evidence="1">Muscle</tissue>
    </source>
</reference>
<dbReference type="SUPFAM" id="SSF56672">
    <property type="entry name" value="DNA/RNA polymerases"/>
    <property type="match status" value="1"/>
</dbReference>
<comment type="caution">
    <text evidence="1">The sequence shown here is derived from an EMBL/GenBank/DDBJ whole genome shotgun (WGS) entry which is preliminary data.</text>
</comment>
<keyword evidence="2" id="KW-1185">Reference proteome</keyword>
<evidence type="ECO:0000313" key="1">
    <source>
        <dbReference type="EMBL" id="KAK3535522.1"/>
    </source>
</evidence>
<sequence length="100" mass="11582">MCVMSGLCLPTCANSSFMLKQRNVSSISTPSLSWGTLYHGREWKWTSVMDWPEPTTVKEFQQFLGFTNFYLHFTWNYSSITSPLTFLLRCKPRAANTMHC</sequence>
<evidence type="ECO:0000313" key="2">
    <source>
        <dbReference type="Proteomes" id="UP001274896"/>
    </source>
</evidence>
<accession>A0AAE0QYL9</accession>
<dbReference type="AlphaFoldDB" id="A0AAE0QYL9"/>
<organism evidence="1 2">
    <name type="scientific">Hemibagrus guttatus</name>
    <dbReference type="NCBI Taxonomy" id="175788"/>
    <lineage>
        <taxon>Eukaryota</taxon>
        <taxon>Metazoa</taxon>
        <taxon>Chordata</taxon>
        <taxon>Craniata</taxon>
        <taxon>Vertebrata</taxon>
        <taxon>Euteleostomi</taxon>
        <taxon>Actinopterygii</taxon>
        <taxon>Neopterygii</taxon>
        <taxon>Teleostei</taxon>
        <taxon>Ostariophysi</taxon>
        <taxon>Siluriformes</taxon>
        <taxon>Bagridae</taxon>
        <taxon>Hemibagrus</taxon>
    </lineage>
</organism>